<dbReference type="EMBL" id="BOQE01000001">
    <property type="protein sequence ID" value="GIM44700.1"/>
    <property type="molecule type" value="Genomic_DNA"/>
</dbReference>
<evidence type="ECO:0000313" key="3">
    <source>
        <dbReference type="Proteomes" id="UP001057291"/>
    </source>
</evidence>
<name>A0AAV4LAB8_9BACL</name>
<evidence type="ECO:0000313" key="2">
    <source>
        <dbReference type="EMBL" id="GIM44700.1"/>
    </source>
</evidence>
<proteinExistence type="predicted"/>
<organism evidence="2 3">
    <name type="scientific">Collibacillus ludicampi</name>
    <dbReference type="NCBI Taxonomy" id="2771369"/>
    <lineage>
        <taxon>Bacteria</taxon>
        <taxon>Bacillati</taxon>
        <taxon>Bacillota</taxon>
        <taxon>Bacilli</taxon>
        <taxon>Bacillales</taxon>
        <taxon>Alicyclobacillaceae</taxon>
        <taxon>Collibacillus</taxon>
    </lineage>
</organism>
<keyword evidence="1" id="KW-0732">Signal</keyword>
<feature type="signal peptide" evidence="1">
    <location>
        <begin position="1"/>
        <end position="23"/>
    </location>
</feature>
<comment type="caution">
    <text evidence="2">The sequence shown here is derived from an EMBL/GenBank/DDBJ whole genome shotgun (WGS) entry which is preliminary data.</text>
</comment>
<dbReference type="AlphaFoldDB" id="A0AAV4LAB8"/>
<protein>
    <recommendedName>
        <fullName evidence="4">Lipoprotein</fullName>
    </recommendedName>
</protein>
<evidence type="ECO:0008006" key="4">
    <source>
        <dbReference type="Google" id="ProtNLM"/>
    </source>
</evidence>
<dbReference type="RefSeq" id="WP_282197967.1">
    <property type="nucleotide sequence ID" value="NZ_BOQE01000001.1"/>
</dbReference>
<sequence length="164" mass="17908">MKRKLLIAGVSIALLGFGLTGCGNTDTKQTDTTQATATEKDKAADVVKQFLDTQAKITYKDPASFKAGDKFLTPETAKTYNEERSAMYKYFTSAKITMNGSPVTVTFIKQEGNKYIFEGKTTLTLHSDNDNKSQGNITIDNDFTVSKEANGGFLISEIKNHGAK</sequence>
<accession>A0AAV4LAB8</accession>
<feature type="chain" id="PRO_5043618600" description="Lipoprotein" evidence="1">
    <location>
        <begin position="24"/>
        <end position="164"/>
    </location>
</feature>
<keyword evidence="3" id="KW-1185">Reference proteome</keyword>
<dbReference type="PROSITE" id="PS51257">
    <property type="entry name" value="PROKAR_LIPOPROTEIN"/>
    <property type="match status" value="1"/>
</dbReference>
<gene>
    <name evidence="2" type="ORF">DNHGIG_02490</name>
</gene>
<dbReference type="Proteomes" id="UP001057291">
    <property type="component" value="Unassembled WGS sequence"/>
</dbReference>
<reference evidence="2" key="1">
    <citation type="journal article" date="2023" name="Int. J. Syst. Evol. Microbiol.">
        <title>Collibacillus ludicampi gen. nov., sp. nov., a new soil bacterium of the family Alicyclobacillaceae.</title>
        <authorList>
            <person name="Jojima T."/>
            <person name="Ioku Y."/>
            <person name="Fukuta Y."/>
            <person name="Shirasaka N."/>
            <person name="Matsumura Y."/>
            <person name="Mori M."/>
        </authorList>
    </citation>
    <scope>NUCLEOTIDE SEQUENCE</scope>
    <source>
        <strain evidence="2">TP075</strain>
    </source>
</reference>
<evidence type="ECO:0000256" key="1">
    <source>
        <dbReference type="SAM" id="SignalP"/>
    </source>
</evidence>